<gene>
    <name evidence="1" type="ORF">BEL07_27465</name>
</gene>
<organism evidence="1 2">
    <name type="scientific">Mycolicibacterium grossiae</name>
    <dbReference type="NCBI Taxonomy" id="1552759"/>
    <lineage>
        <taxon>Bacteria</taxon>
        <taxon>Bacillati</taxon>
        <taxon>Actinomycetota</taxon>
        <taxon>Actinomycetes</taxon>
        <taxon>Mycobacteriales</taxon>
        <taxon>Mycobacteriaceae</taxon>
        <taxon>Mycolicibacterium</taxon>
    </lineage>
</organism>
<evidence type="ECO:0000313" key="2">
    <source>
        <dbReference type="Proteomes" id="UP000178953"/>
    </source>
</evidence>
<keyword evidence="2" id="KW-1185">Reference proteome</keyword>
<dbReference type="EMBL" id="MCHX01000111">
    <property type="protein sequence ID" value="OFJ50571.1"/>
    <property type="molecule type" value="Genomic_DNA"/>
</dbReference>
<dbReference type="AlphaFoldDB" id="A0A1E8PWK5"/>
<comment type="caution">
    <text evidence="1">The sequence shown here is derived from an EMBL/GenBank/DDBJ whole genome shotgun (WGS) entry which is preliminary data.</text>
</comment>
<proteinExistence type="predicted"/>
<name>A0A1E8PWK5_9MYCO</name>
<dbReference type="Proteomes" id="UP000178953">
    <property type="component" value="Unassembled WGS sequence"/>
</dbReference>
<accession>A0A1E8PWK5</accession>
<sequence>MHMSFNFRTLQLSPVFYNDRGEFRRAYMIDFQDRILKLVDDFISFCRKRSDEELNLIGREEIDLSLEVLLDAWITNLKRTDFQHDVYEVGWHYDFGPMVLFVFMLAAHRLTANPALLDFEGHPWNENLPKKPRPVPKLLENGSDRAPFELILDDSEDWPKKHIVTPRFSYEHTLYDDPEKPLTRPM</sequence>
<protein>
    <submittedName>
        <fullName evidence="1">Uncharacterized protein</fullName>
    </submittedName>
</protein>
<evidence type="ECO:0000313" key="1">
    <source>
        <dbReference type="EMBL" id="OFJ50571.1"/>
    </source>
</evidence>
<reference evidence="1 2" key="1">
    <citation type="submission" date="2016-09" db="EMBL/GenBank/DDBJ databases">
        <title>genome sequence of Mycobacterium sp. 739 SCH.</title>
        <authorList>
            <person name="Greninger A.L."/>
            <person name="Qin X."/>
            <person name="Jerome K."/>
            <person name="Vora S."/>
            <person name="Quinn K."/>
        </authorList>
    </citation>
    <scope>NUCLEOTIDE SEQUENCE [LARGE SCALE GENOMIC DNA]</scope>
    <source>
        <strain evidence="1 2">SCH</strain>
    </source>
</reference>